<keyword evidence="1" id="KW-1133">Transmembrane helix</keyword>
<dbReference type="EMBL" id="CP060007">
    <property type="protein sequence ID" value="QNA43969.1"/>
    <property type="molecule type" value="Genomic_DNA"/>
</dbReference>
<dbReference type="InterPro" id="IPR046487">
    <property type="entry name" value="DUF6580"/>
</dbReference>
<feature type="transmembrane region" description="Helical" evidence="1">
    <location>
        <begin position="34"/>
        <end position="51"/>
    </location>
</feature>
<dbReference type="Pfam" id="PF20221">
    <property type="entry name" value="DUF6580"/>
    <property type="match status" value="1"/>
</dbReference>
<dbReference type="KEGG" id="lacs:H4075_18115"/>
<dbReference type="RefSeq" id="WP_182802231.1">
    <property type="nucleotide sequence ID" value="NZ_CP060007.1"/>
</dbReference>
<protein>
    <submittedName>
        <fullName evidence="2">Uncharacterized protein</fullName>
    </submittedName>
</protein>
<feature type="transmembrane region" description="Helical" evidence="1">
    <location>
        <begin position="113"/>
        <end position="137"/>
    </location>
</feature>
<feature type="transmembrane region" description="Helical" evidence="1">
    <location>
        <begin position="58"/>
        <end position="77"/>
    </location>
</feature>
<accession>A0A7G5XER6</accession>
<dbReference type="AlphaFoldDB" id="A0A7G5XER6"/>
<reference evidence="3" key="1">
    <citation type="submission" date="2020-08" db="EMBL/GenBank/DDBJ databases">
        <title>Lacibacter sp. S13-6-6 genome sequencing.</title>
        <authorList>
            <person name="Jin L."/>
        </authorList>
    </citation>
    <scope>NUCLEOTIDE SEQUENCE [LARGE SCALE GENOMIC DNA]</scope>
    <source>
        <strain evidence="3">S13-6-6</strain>
    </source>
</reference>
<keyword evidence="1" id="KW-0812">Transmembrane</keyword>
<feature type="transmembrane region" description="Helical" evidence="1">
    <location>
        <begin position="168"/>
        <end position="186"/>
    </location>
</feature>
<evidence type="ECO:0000313" key="3">
    <source>
        <dbReference type="Proteomes" id="UP000515344"/>
    </source>
</evidence>
<evidence type="ECO:0000313" key="2">
    <source>
        <dbReference type="EMBL" id="QNA43969.1"/>
    </source>
</evidence>
<dbReference type="Proteomes" id="UP000515344">
    <property type="component" value="Chromosome"/>
</dbReference>
<evidence type="ECO:0000256" key="1">
    <source>
        <dbReference type="SAM" id="Phobius"/>
    </source>
</evidence>
<sequence>MSTQKINPRFAVLAIIMVAVAALRIPNAAQLGPLSNFTPIGAMGLFGAAYFSKNWKAFGFPLLTLLASDLIINIFVYDGQYGIMYGSWYWVYGGFVLIVLLGRLLLKKVSVQSVVLSGITGTLVYWLVVDFGVFLFGCTDITTGQTMDHSFSSLIKCYAQGAPYMKNFLIGTLVYSGIMFGAFEWMKAKSPSLQMA</sequence>
<gene>
    <name evidence="2" type="ORF">H4075_18115</name>
</gene>
<keyword evidence="3" id="KW-1185">Reference proteome</keyword>
<name>A0A7G5XER6_9BACT</name>
<proteinExistence type="predicted"/>
<organism evidence="2 3">
    <name type="scientific">Lacibacter sediminis</name>
    <dbReference type="NCBI Taxonomy" id="2760713"/>
    <lineage>
        <taxon>Bacteria</taxon>
        <taxon>Pseudomonadati</taxon>
        <taxon>Bacteroidota</taxon>
        <taxon>Chitinophagia</taxon>
        <taxon>Chitinophagales</taxon>
        <taxon>Chitinophagaceae</taxon>
        <taxon>Lacibacter</taxon>
    </lineage>
</organism>
<keyword evidence="1" id="KW-0472">Membrane</keyword>
<feature type="transmembrane region" description="Helical" evidence="1">
    <location>
        <begin position="89"/>
        <end position="106"/>
    </location>
</feature>